<keyword evidence="2" id="KW-1185">Reference proteome</keyword>
<proteinExistence type="predicted"/>
<name>S2J573_MUCC1</name>
<sequence length="195" mass="22003">MNNAQSTNTSIVEAVEAPTVVKCRYCNRKGHSRRTHFHCAMGPDGLHTEPYDSVLERSKANHELCSLVLEMDFIKTGAVNAIRQLMPLVQPLEGCQSENELRNTYANPLLDSIMSNVENWVHLRCLERPDSIISVTMQSNWGESLEYGEAKIAEPTDNKFMLAWDSNQVARSSFEGLGRYSTRRFDDCLAGHPIQ</sequence>
<evidence type="ECO:0000313" key="2">
    <source>
        <dbReference type="Proteomes" id="UP000014254"/>
    </source>
</evidence>
<dbReference type="VEuPathDB" id="FungiDB:HMPREF1544_09948"/>
<evidence type="ECO:0000313" key="1">
    <source>
        <dbReference type="EMBL" id="EPB83302.1"/>
    </source>
</evidence>
<organism evidence="1 2">
    <name type="scientific">Mucor circinelloides f. circinelloides (strain 1006PhL)</name>
    <name type="common">Mucormycosis agent</name>
    <name type="synonym">Calyptromyces circinelloides</name>
    <dbReference type="NCBI Taxonomy" id="1220926"/>
    <lineage>
        <taxon>Eukaryota</taxon>
        <taxon>Fungi</taxon>
        <taxon>Fungi incertae sedis</taxon>
        <taxon>Mucoromycota</taxon>
        <taxon>Mucoromycotina</taxon>
        <taxon>Mucoromycetes</taxon>
        <taxon>Mucorales</taxon>
        <taxon>Mucorineae</taxon>
        <taxon>Mucoraceae</taxon>
        <taxon>Mucor</taxon>
    </lineage>
</organism>
<gene>
    <name evidence="1" type="ORF">HMPREF1544_09948</name>
</gene>
<reference evidence="2" key="1">
    <citation type="submission" date="2013-05" db="EMBL/GenBank/DDBJ databases">
        <title>The Genome sequence of Mucor circinelloides f. circinelloides 1006PhL.</title>
        <authorList>
            <consortium name="The Broad Institute Genomics Platform"/>
            <person name="Cuomo C."/>
            <person name="Earl A."/>
            <person name="Findley K."/>
            <person name="Lee S.C."/>
            <person name="Walker B."/>
            <person name="Young S."/>
            <person name="Zeng Q."/>
            <person name="Gargeya S."/>
            <person name="Fitzgerald M."/>
            <person name="Haas B."/>
            <person name="Abouelleil A."/>
            <person name="Allen A.W."/>
            <person name="Alvarado L."/>
            <person name="Arachchi H.M."/>
            <person name="Berlin A.M."/>
            <person name="Chapman S.B."/>
            <person name="Gainer-Dewar J."/>
            <person name="Goldberg J."/>
            <person name="Griggs A."/>
            <person name="Gujja S."/>
            <person name="Hansen M."/>
            <person name="Howarth C."/>
            <person name="Imamovic A."/>
            <person name="Ireland A."/>
            <person name="Larimer J."/>
            <person name="McCowan C."/>
            <person name="Murphy C."/>
            <person name="Pearson M."/>
            <person name="Poon T.W."/>
            <person name="Priest M."/>
            <person name="Roberts A."/>
            <person name="Saif S."/>
            <person name="Shea T."/>
            <person name="Sisk P."/>
            <person name="Sykes S."/>
            <person name="Wortman J."/>
            <person name="Nusbaum C."/>
            <person name="Birren B."/>
        </authorList>
    </citation>
    <scope>NUCLEOTIDE SEQUENCE [LARGE SCALE GENOMIC DNA]</scope>
    <source>
        <strain evidence="2">1006PhL</strain>
    </source>
</reference>
<dbReference type="AlphaFoldDB" id="S2J573"/>
<accession>S2J573</accession>
<dbReference type="Proteomes" id="UP000014254">
    <property type="component" value="Unassembled WGS sequence"/>
</dbReference>
<dbReference type="OrthoDB" id="2274162at2759"/>
<protein>
    <submittedName>
        <fullName evidence="1">Uncharacterized protein</fullName>
    </submittedName>
</protein>
<dbReference type="EMBL" id="KE124076">
    <property type="protein sequence ID" value="EPB83302.1"/>
    <property type="molecule type" value="Genomic_DNA"/>
</dbReference>
<dbReference type="InParanoid" id="S2J573"/>